<dbReference type="PANTHER" id="PTHR23026:SF123">
    <property type="entry name" value="NAD(P)H NITROREDUCTASE RV3131-RELATED"/>
    <property type="match status" value="1"/>
</dbReference>
<dbReference type="InterPro" id="IPR050627">
    <property type="entry name" value="Nitroreductase/BluB"/>
</dbReference>
<sequence>MHNAQPWRFRYSRGGDSIELRAVPERAVPHADPELRALHLGCGAALFNLRVAAQSAGFRPVVTLLPDPDDWQTLASVSLRESAGTVDSGLPLLYRAISERRTSRYPFAERPIPPALANRLVEQARSEGARLAFLSGWHLSLVLDVIEEAELSAGHGGDPDERLWVRTGVKISDAIADGVPHDGLGHREADGRAPVSDLAHGRSGLDTGTDAGAEASGAGPHTGTEVPGAGERGPDMNAGTSRPGTGPQGAVPQGAAPQGGVPGAGAGEFAQLPHLGLLCTEHDHPDDWLMAGQAMERMLLTATREGLATSFATQALERPELRWLLRDPVWGSGPVQMVVRLGYGPLDPATPRLPLRDVLEFVP</sequence>
<comment type="caution">
    <text evidence="2">The sequence shown here is derived from an EMBL/GenBank/DDBJ whole genome shotgun (WGS) entry which is preliminary data.</text>
</comment>
<dbReference type="RefSeq" id="WP_241058830.1">
    <property type="nucleotide sequence ID" value="NZ_JAKWJU010000002.1"/>
</dbReference>
<proteinExistence type="predicted"/>
<evidence type="ECO:0000256" key="1">
    <source>
        <dbReference type="SAM" id="MobiDB-lite"/>
    </source>
</evidence>
<reference evidence="2" key="2">
    <citation type="journal article" date="2023" name="Int. J. Syst. Evol. Microbiol.">
        <title>Streptomyces marispadix sp. nov., isolated from marine beach sediment of the Northern Coast of Portugal.</title>
        <authorList>
            <person name="dos Santos J.D.N."/>
            <person name="Vitorino I.R."/>
            <person name="Kallscheuer N."/>
            <person name="Srivastava A."/>
            <person name="Krautwurst S."/>
            <person name="Marz M."/>
            <person name="Jogler C."/>
            <person name="Lobo Da Cunha A."/>
            <person name="Catita J."/>
            <person name="Goncalves H."/>
            <person name="Gonzalez I."/>
            <person name="Reyes F."/>
            <person name="Lage O.M."/>
        </authorList>
    </citation>
    <scope>NUCLEOTIDE SEQUENCE</scope>
    <source>
        <strain evidence="2">M600PL45_2</strain>
    </source>
</reference>
<dbReference type="EMBL" id="JAKWJU010000002">
    <property type="protein sequence ID" value="MCH6160803.1"/>
    <property type="molecule type" value="Genomic_DNA"/>
</dbReference>
<keyword evidence="3" id="KW-1185">Reference proteome</keyword>
<dbReference type="Gene3D" id="3.40.109.10">
    <property type="entry name" value="NADH Oxidase"/>
    <property type="match status" value="1"/>
</dbReference>
<feature type="region of interest" description="Disordered" evidence="1">
    <location>
        <begin position="178"/>
        <end position="267"/>
    </location>
</feature>
<feature type="compositionally biased region" description="Low complexity" evidence="1">
    <location>
        <begin position="243"/>
        <end position="259"/>
    </location>
</feature>
<feature type="compositionally biased region" description="Basic and acidic residues" evidence="1">
    <location>
        <begin position="179"/>
        <end position="191"/>
    </location>
</feature>
<dbReference type="Proteomes" id="UP001166784">
    <property type="component" value="Unassembled WGS sequence"/>
</dbReference>
<dbReference type="PANTHER" id="PTHR23026">
    <property type="entry name" value="NADPH NITROREDUCTASE"/>
    <property type="match status" value="1"/>
</dbReference>
<dbReference type="SUPFAM" id="SSF55469">
    <property type="entry name" value="FMN-dependent nitroreductase-like"/>
    <property type="match status" value="1"/>
</dbReference>
<accession>A0ABS9SX06</accession>
<evidence type="ECO:0000313" key="2">
    <source>
        <dbReference type="EMBL" id="MCH6160803.1"/>
    </source>
</evidence>
<reference evidence="2" key="1">
    <citation type="submission" date="2022-03" db="EMBL/GenBank/DDBJ databases">
        <authorList>
            <person name="Santos J.D.N."/>
            <person name="Kallscheuer N."/>
            <person name="Jogler C."/>
            <person name="Lage O.M."/>
        </authorList>
    </citation>
    <scope>NUCLEOTIDE SEQUENCE</scope>
    <source>
        <strain evidence="2">M600PL45_2</strain>
    </source>
</reference>
<gene>
    <name evidence="2" type="ORF">MMA15_10435</name>
</gene>
<evidence type="ECO:0000313" key="3">
    <source>
        <dbReference type="Proteomes" id="UP001166784"/>
    </source>
</evidence>
<protein>
    <submittedName>
        <fullName evidence="2">Nitroreductase</fullName>
    </submittedName>
</protein>
<dbReference type="InterPro" id="IPR000415">
    <property type="entry name" value="Nitroreductase-like"/>
</dbReference>
<organism evidence="2 3">
    <name type="scientific">Streptomyces marispadix</name>
    <dbReference type="NCBI Taxonomy" id="2922868"/>
    <lineage>
        <taxon>Bacteria</taxon>
        <taxon>Bacillati</taxon>
        <taxon>Actinomycetota</taxon>
        <taxon>Actinomycetes</taxon>
        <taxon>Kitasatosporales</taxon>
        <taxon>Streptomycetaceae</taxon>
        <taxon>Streptomyces</taxon>
    </lineage>
</organism>
<name>A0ABS9SX06_9ACTN</name>